<evidence type="ECO:0000256" key="4">
    <source>
        <dbReference type="ARBA" id="ARBA00022525"/>
    </source>
</evidence>
<gene>
    <name evidence="13" type="ORF">G6X74_11780</name>
</gene>
<dbReference type="Gene3D" id="2.60.40.10">
    <property type="entry name" value="Immunoglobulins"/>
    <property type="match status" value="2"/>
</dbReference>
<dbReference type="Pfam" id="PF17961">
    <property type="entry name" value="Big_8"/>
    <property type="match status" value="1"/>
</dbReference>
<feature type="compositionally biased region" description="Polar residues" evidence="8">
    <location>
        <begin position="133"/>
        <end position="160"/>
    </location>
</feature>
<dbReference type="InterPro" id="IPR005877">
    <property type="entry name" value="YSIRK_signal_dom"/>
</dbReference>
<dbReference type="RefSeq" id="WP_031863362.1">
    <property type="nucleotide sequence ID" value="NZ_JAHNHL010000227.1"/>
</dbReference>
<keyword evidence="3" id="KW-0134">Cell wall</keyword>
<dbReference type="InterPro" id="IPR011266">
    <property type="entry name" value="Adhesin_Fg-bd_dom_2"/>
</dbReference>
<dbReference type="Pfam" id="PF10425">
    <property type="entry name" value="SdrG_C_C"/>
    <property type="match status" value="1"/>
</dbReference>
<evidence type="ECO:0000259" key="11">
    <source>
        <dbReference type="Pfam" id="PF17210"/>
    </source>
</evidence>
<dbReference type="InterPro" id="IPR033764">
    <property type="entry name" value="Sdr_B"/>
</dbReference>
<feature type="non-terminal residue" evidence="13">
    <location>
        <position position="696"/>
    </location>
</feature>
<dbReference type="InterPro" id="IPR008966">
    <property type="entry name" value="Adhesion_dom_sf"/>
</dbReference>
<dbReference type="SUPFAM" id="SSF117074">
    <property type="entry name" value="Hypothetical protein PA1324"/>
    <property type="match status" value="2"/>
</dbReference>
<reference evidence="13" key="1">
    <citation type="submission" date="2020-02" db="EMBL/GenBank/DDBJ databases">
        <title>Detection of Heterogeneous Vancomycin Intermediate Resistance in Methicillin Resistant Staphylococcus aureus Isolates from Latin-America.</title>
        <authorList>
            <person name="Castro-Cardozo B."/>
            <person name="Berrio M."/>
            <person name="Vargas M.L."/>
            <person name="Carvajal L.P."/>
            <person name="Millan L.V."/>
            <person name="Rios R."/>
            <person name="Hernandez A."/>
            <person name="Rincon S.L."/>
            <person name="Cubides P."/>
            <person name="Forero E."/>
            <person name="Dinh A."/>
            <person name="Seas C."/>
            <person name="Munita J.M."/>
            <person name="Arias C.A."/>
            <person name="Reyes J."/>
            <person name="Diaz L."/>
        </authorList>
    </citation>
    <scope>NUCLEOTIDE SEQUENCE</scope>
    <source>
        <strain evidence="13">UB672</strain>
    </source>
</reference>
<evidence type="ECO:0000256" key="3">
    <source>
        <dbReference type="ARBA" id="ARBA00022512"/>
    </source>
</evidence>
<feature type="compositionally biased region" description="Polar residues" evidence="8">
    <location>
        <begin position="56"/>
        <end position="71"/>
    </location>
</feature>
<feature type="domain" description="SD-repeat containing protein B" evidence="11">
    <location>
        <begin position="609"/>
        <end position="693"/>
    </location>
</feature>
<feature type="domain" description="SD-repeat containing protein B" evidence="11">
    <location>
        <begin position="498"/>
        <end position="601"/>
    </location>
</feature>
<keyword evidence="5" id="KW-0732">Signal</keyword>
<dbReference type="NCBIfam" id="TIGR01168">
    <property type="entry name" value="YSIRK_signal"/>
    <property type="match status" value="1"/>
</dbReference>
<proteinExistence type="inferred from homology"/>
<feature type="compositionally biased region" description="Basic and acidic residues" evidence="8">
    <location>
        <begin position="72"/>
        <end position="83"/>
    </location>
</feature>
<evidence type="ECO:0000256" key="1">
    <source>
        <dbReference type="ARBA" id="ARBA00004168"/>
    </source>
</evidence>
<dbReference type="InterPro" id="IPR013783">
    <property type="entry name" value="Ig-like_fold"/>
</dbReference>
<dbReference type="AlphaFoldDB" id="A0A6G4ZMB8"/>
<sequence length="696" mass="76595">MNNKKTATNRKGMIPNRLNKFSIRKYSVGTASILVGTTLIFGLSGHEAKAAEHTNGELNQSKNETTAPSENKTTEKVDSRQLKDNTQTATADQPKVTMSDSATVKETSSNMQSPQNATASQSTTQTSNVTTNDKSSTTYSNETDKSNLTQAKNVSTTPKTTTIKQRALNRMAVNTVAAPQQGTNVNDKVHFTNIDIAIDKGHVNKTTGNTEFWATSSDVLKLKANYTIDDSVKEGDTFTFKYGQYFRPGSVRLPSQTQNLYNAQGNIIAKGIYDSKTNTTTYTFTNYVDQYTNVSGSFEQVAFAKRENATTDKTAYKMEVTLGNDTYSKDVIVDYGNQKGQQLISSTNYINNEDLSRNMTVYVNQPKKTYTKETFVTNLTGYKFNPDAKNFKIYEVTDQNQFVDSFTPDTSKLKDVTGQFDVIYSNDNKTATVDLLNGQSSSDKQYIIQQVAYPDNSSTDNGKIDYTLETQNGKSSWSNSYSNVNGSSTANGDQKKYNLGDYVWEDTNKDGKQDANEKGIKGVYVILKDSNGKELDRTTTDENGKYQFTGLSNGTYSVEFSTPAGYTPTTANAGTDDAVDSDGLTTTGVIKDADNMTLDSGFYKTPKYSLGDYVWYDSNKDGKQDSTEKGIKGVKVTLQNEKGEVIGTTETDENGKYRFDNLDSGKYKVIFEKPAGLTQTGTNTTEDDKDADGGEV</sequence>
<dbReference type="InterPro" id="IPR011252">
    <property type="entry name" value="Fibrogen-bd_dom1"/>
</dbReference>
<evidence type="ECO:0000259" key="9">
    <source>
        <dbReference type="Pfam" id="PF04650"/>
    </source>
</evidence>
<feature type="compositionally biased region" description="Low complexity" evidence="8">
    <location>
        <begin position="115"/>
        <end position="132"/>
    </location>
</feature>
<evidence type="ECO:0000256" key="7">
    <source>
        <dbReference type="ARBA" id="ARBA00023088"/>
    </source>
</evidence>
<name>A0A6G4ZMB8_STAAU</name>
<dbReference type="SUPFAM" id="SSF49401">
    <property type="entry name" value="Bacterial adhesins"/>
    <property type="match status" value="2"/>
</dbReference>
<dbReference type="EMBL" id="JAALUM010000030">
    <property type="protein sequence ID" value="NGW40208.1"/>
    <property type="molecule type" value="Genomic_DNA"/>
</dbReference>
<feature type="compositionally biased region" description="Polar residues" evidence="8">
    <location>
        <begin position="84"/>
        <end position="114"/>
    </location>
</feature>
<dbReference type="GO" id="GO:0007155">
    <property type="term" value="P:cell adhesion"/>
    <property type="evidence" value="ECO:0007669"/>
    <property type="project" value="InterPro"/>
</dbReference>
<feature type="region of interest" description="Disordered" evidence="8">
    <location>
        <begin position="51"/>
        <end position="160"/>
    </location>
</feature>
<dbReference type="Pfam" id="PF17210">
    <property type="entry name" value="SdrD_B"/>
    <property type="match status" value="2"/>
</dbReference>
<protein>
    <submittedName>
        <fullName evidence="13">YSIRK-type signal peptide-containing protein</fullName>
    </submittedName>
</protein>
<evidence type="ECO:0000256" key="5">
    <source>
        <dbReference type="ARBA" id="ARBA00022729"/>
    </source>
</evidence>
<keyword evidence="7" id="KW-0572">Peptidoglycan-anchor</keyword>
<dbReference type="Gene3D" id="2.60.40.1290">
    <property type="match status" value="1"/>
</dbReference>
<comment type="similarity">
    <text evidence="2">Belongs to the serine-aspartate repeat-containing protein (SDr) family.</text>
</comment>
<evidence type="ECO:0000256" key="8">
    <source>
        <dbReference type="SAM" id="MobiDB-lite"/>
    </source>
</evidence>
<dbReference type="Pfam" id="PF04650">
    <property type="entry name" value="YSIRK_signal"/>
    <property type="match status" value="1"/>
</dbReference>
<feature type="domain" description="Fibrinogen-binding" evidence="10">
    <location>
        <begin position="337"/>
        <end position="485"/>
    </location>
</feature>
<comment type="subcellular location">
    <subcellularLocation>
        <location evidence="1">Secreted</location>
        <location evidence="1">Cell wall</location>
        <topology evidence="1">Peptidoglycan-anchor</topology>
    </subcellularLocation>
</comment>
<feature type="region of interest" description="Disordered" evidence="8">
    <location>
        <begin position="673"/>
        <end position="696"/>
    </location>
</feature>
<evidence type="ECO:0000256" key="6">
    <source>
        <dbReference type="ARBA" id="ARBA00022737"/>
    </source>
</evidence>
<feature type="compositionally biased region" description="Acidic residues" evidence="8">
    <location>
        <begin position="685"/>
        <end position="696"/>
    </location>
</feature>
<dbReference type="InterPro" id="IPR051417">
    <property type="entry name" value="SDr/BOS_complex"/>
</dbReference>
<evidence type="ECO:0000313" key="13">
    <source>
        <dbReference type="EMBL" id="NGW40208.1"/>
    </source>
</evidence>
<dbReference type="PANTHER" id="PTHR23303:SF15">
    <property type="entry name" value="COLOSSIN-A"/>
    <property type="match status" value="1"/>
</dbReference>
<keyword evidence="6" id="KW-0677">Repeat</keyword>
<dbReference type="InterPro" id="IPR041171">
    <property type="entry name" value="SDR_Ig"/>
</dbReference>
<accession>A0A6G4ZMB8</accession>
<feature type="domain" description="SDR-like Ig" evidence="12">
    <location>
        <begin position="216"/>
        <end position="313"/>
    </location>
</feature>
<dbReference type="PANTHER" id="PTHR23303">
    <property type="entry name" value="CARBOXYPEPTIDASE REGULATORY REGION-CONTAINING"/>
    <property type="match status" value="1"/>
</dbReference>
<comment type="caution">
    <text evidence="13">The sequence shown here is derived from an EMBL/GenBank/DDBJ whole genome shotgun (WGS) entry which is preliminary data.</text>
</comment>
<evidence type="ECO:0000256" key="2">
    <source>
        <dbReference type="ARBA" id="ARBA00007257"/>
    </source>
</evidence>
<evidence type="ECO:0000259" key="10">
    <source>
        <dbReference type="Pfam" id="PF10425"/>
    </source>
</evidence>
<feature type="domain" description="YSIRK Gram-positive signal peptide" evidence="9">
    <location>
        <begin position="16"/>
        <end position="41"/>
    </location>
</feature>
<evidence type="ECO:0000259" key="12">
    <source>
        <dbReference type="Pfam" id="PF17961"/>
    </source>
</evidence>
<dbReference type="Gene3D" id="2.60.40.1280">
    <property type="match status" value="1"/>
</dbReference>
<keyword evidence="4" id="KW-0964">Secreted</keyword>
<organism evidence="13">
    <name type="scientific">Staphylococcus aureus</name>
    <dbReference type="NCBI Taxonomy" id="1280"/>
    <lineage>
        <taxon>Bacteria</taxon>
        <taxon>Bacillati</taxon>
        <taxon>Bacillota</taxon>
        <taxon>Bacilli</taxon>
        <taxon>Bacillales</taxon>
        <taxon>Staphylococcaceae</taxon>
        <taxon>Staphylococcus</taxon>
    </lineage>
</organism>